<dbReference type="SUPFAM" id="SSF50242">
    <property type="entry name" value="TIMP-like"/>
    <property type="match status" value="1"/>
</dbReference>
<keyword evidence="4" id="KW-1133">Transmembrane helix</keyword>
<comment type="subcellular location">
    <subcellularLocation>
        <location evidence="1">Secreted</location>
    </subcellularLocation>
</comment>
<dbReference type="WBParaSite" id="PSAMB.scaffold2544size22656.g18292.t1">
    <property type="protein sequence ID" value="PSAMB.scaffold2544size22656.g18292.t1"/>
    <property type="gene ID" value="PSAMB.scaffold2544size22656.g18292"/>
</dbReference>
<keyword evidence="4" id="KW-0472">Membrane</keyword>
<name>A0A914VWT6_9BILA</name>
<organism evidence="6 7">
    <name type="scientific">Plectus sambesii</name>
    <dbReference type="NCBI Taxonomy" id="2011161"/>
    <lineage>
        <taxon>Eukaryota</taxon>
        <taxon>Metazoa</taxon>
        <taxon>Ecdysozoa</taxon>
        <taxon>Nematoda</taxon>
        <taxon>Chromadorea</taxon>
        <taxon>Plectida</taxon>
        <taxon>Plectina</taxon>
        <taxon>Plectoidea</taxon>
        <taxon>Plectidae</taxon>
        <taxon>Plectus</taxon>
    </lineage>
</organism>
<sequence>MCKADYVSMVLVKSGPTAAGKFDVTYEIEVQETFLVGFSLFVACLINYLCVFHTRDENSVNVTTLATPSSKAACGMLADLQSDADANMFLVAGKFDNDGIVHLNFCTSVVLPWRKVDPEDRLVLESGEFHHFCSTNFENTE</sequence>
<dbReference type="Pfam" id="PF00965">
    <property type="entry name" value="TIMP"/>
    <property type="match status" value="1"/>
</dbReference>
<evidence type="ECO:0000256" key="1">
    <source>
        <dbReference type="ARBA" id="ARBA00004613"/>
    </source>
</evidence>
<dbReference type="Proteomes" id="UP000887566">
    <property type="component" value="Unplaced"/>
</dbReference>
<keyword evidence="6" id="KW-1185">Reference proteome</keyword>
<protein>
    <submittedName>
        <fullName evidence="7">NTR domain-containing protein</fullName>
    </submittedName>
</protein>
<dbReference type="InterPro" id="IPR001820">
    <property type="entry name" value="TIMP"/>
</dbReference>
<keyword evidence="4" id="KW-0812">Transmembrane</keyword>
<evidence type="ECO:0000259" key="5">
    <source>
        <dbReference type="PROSITE" id="PS50189"/>
    </source>
</evidence>
<evidence type="ECO:0000313" key="7">
    <source>
        <dbReference type="WBParaSite" id="PSAMB.scaffold2544size22656.g18292.t1"/>
    </source>
</evidence>
<dbReference type="Gene3D" id="2.40.50.120">
    <property type="match status" value="1"/>
</dbReference>
<keyword evidence="2" id="KW-0964">Secreted</keyword>
<dbReference type="GO" id="GO:0008191">
    <property type="term" value="F:metalloendopeptidase inhibitor activity"/>
    <property type="evidence" value="ECO:0007669"/>
    <property type="project" value="InterPro"/>
</dbReference>
<reference evidence="7" key="1">
    <citation type="submission" date="2022-11" db="UniProtKB">
        <authorList>
            <consortium name="WormBaseParasite"/>
        </authorList>
    </citation>
    <scope>IDENTIFICATION</scope>
</reference>
<proteinExistence type="predicted"/>
<keyword evidence="3" id="KW-1015">Disulfide bond</keyword>
<feature type="domain" description="NTR" evidence="5">
    <location>
        <begin position="1"/>
        <end position="133"/>
    </location>
</feature>
<dbReference type="PROSITE" id="PS50189">
    <property type="entry name" value="NTR"/>
    <property type="match status" value="1"/>
</dbReference>
<dbReference type="InterPro" id="IPR001134">
    <property type="entry name" value="Netrin_domain"/>
</dbReference>
<feature type="transmembrane region" description="Helical" evidence="4">
    <location>
        <begin position="34"/>
        <end position="52"/>
    </location>
</feature>
<dbReference type="GO" id="GO:0005576">
    <property type="term" value="C:extracellular region"/>
    <property type="evidence" value="ECO:0007669"/>
    <property type="project" value="UniProtKB-SubCell"/>
</dbReference>
<evidence type="ECO:0000256" key="4">
    <source>
        <dbReference type="SAM" id="Phobius"/>
    </source>
</evidence>
<accession>A0A914VWT6</accession>
<evidence type="ECO:0000313" key="6">
    <source>
        <dbReference type="Proteomes" id="UP000887566"/>
    </source>
</evidence>
<evidence type="ECO:0000256" key="3">
    <source>
        <dbReference type="ARBA" id="ARBA00023157"/>
    </source>
</evidence>
<dbReference type="AlphaFoldDB" id="A0A914VWT6"/>
<evidence type="ECO:0000256" key="2">
    <source>
        <dbReference type="ARBA" id="ARBA00022525"/>
    </source>
</evidence>
<dbReference type="InterPro" id="IPR008993">
    <property type="entry name" value="TIMP-like_OB-fold"/>
</dbReference>